<evidence type="ECO:0000256" key="1">
    <source>
        <dbReference type="ARBA" id="ARBA00002633"/>
    </source>
</evidence>
<dbReference type="GO" id="GO:0015934">
    <property type="term" value="C:large ribosomal subunit"/>
    <property type="evidence" value="ECO:0007669"/>
    <property type="project" value="InterPro"/>
</dbReference>
<dbReference type="SUPFAM" id="SSF160369">
    <property type="entry name" value="Ribosomal protein L10-like"/>
    <property type="match status" value="1"/>
</dbReference>
<evidence type="ECO:0000256" key="4">
    <source>
        <dbReference type="ARBA" id="ARBA00023274"/>
    </source>
</evidence>
<dbReference type="InterPro" id="IPR001790">
    <property type="entry name" value="Ribosomal_uL10"/>
</dbReference>
<proteinExistence type="inferred from homology"/>
<dbReference type="GO" id="GO:0006412">
    <property type="term" value="P:translation"/>
    <property type="evidence" value="ECO:0007669"/>
    <property type="project" value="UniProtKB-UniRule"/>
</dbReference>
<dbReference type="Gene3D" id="6.10.250.290">
    <property type="match status" value="1"/>
</dbReference>
<dbReference type="InterPro" id="IPR043141">
    <property type="entry name" value="Ribosomal_uL10-like_sf"/>
</dbReference>
<dbReference type="InterPro" id="IPR047865">
    <property type="entry name" value="Ribosomal_uL10_bac_type"/>
</dbReference>
<dbReference type="InterPro" id="IPR022973">
    <property type="entry name" value="Ribosomal_uL10_bac"/>
</dbReference>
<comment type="similarity">
    <text evidence="2 6">Belongs to the universal ribosomal protein uL10 family.</text>
</comment>
<dbReference type="PROSITE" id="PS01109">
    <property type="entry name" value="RIBOSOMAL_L10"/>
    <property type="match status" value="1"/>
</dbReference>
<evidence type="ECO:0000256" key="2">
    <source>
        <dbReference type="ARBA" id="ARBA00008889"/>
    </source>
</evidence>
<evidence type="ECO:0000313" key="7">
    <source>
        <dbReference type="EMBL" id="VEN74812.1"/>
    </source>
</evidence>
<dbReference type="GO" id="GO:0003735">
    <property type="term" value="F:structural constituent of ribosome"/>
    <property type="evidence" value="ECO:0007669"/>
    <property type="project" value="InterPro"/>
</dbReference>
<dbReference type="InterPro" id="IPR002363">
    <property type="entry name" value="Ribosomal_uL10_CS_bac"/>
</dbReference>
<keyword evidence="6" id="KW-0699">rRNA-binding</keyword>
<name>A0A484HI35_9BACT</name>
<keyword evidence="3 6" id="KW-0689">Ribosomal protein</keyword>
<organism evidence="7">
    <name type="scientific">uncultured Desulfobacteraceae bacterium</name>
    <dbReference type="NCBI Taxonomy" id="218296"/>
    <lineage>
        <taxon>Bacteria</taxon>
        <taxon>Pseudomonadati</taxon>
        <taxon>Thermodesulfobacteriota</taxon>
        <taxon>Desulfobacteria</taxon>
        <taxon>Desulfobacterales</taxon>
        <taxon>Desulfobacteraceae</taxon>
        <taxon>environmental samples</taxon>
    </lineage>
</organism>
<keyword evidence="6" id="KW-0694">RNA-binding</keyword>
<gene>
    <name evidence="6 7" type="primary">rplJ</name>
    <name evidence="7" type="ORF">EPICR_50088</name>
</gene>
<protein>
    <recommendedName>
        <fullName evidence="5 6">Large ribosomal subunit protein uL10</fullName>
    </recommendedName>
</protein>
<evidence type="ECO:0000256" key="3">
    <source>
        <dbReference type="ARBA" id="ARBA00022980"/>
    </source>
</evidence>
<dbReference type="HAMAP" id="MF_00362">
    <property type="entry name" value="Ribosomal_uL10"/>
    <property type="match status" value="1"/>
</dbReference>
<dbReference type="PANTHER" id="PTHR11560">
    <property type="entry name" value="39S RIBOSOMAL PROTEIN L10, MITOCHONDRIAL"/>
    <property type="match status" value="1"/>
</dbReference>
<comment type="function">
    <text evidence="1 6">Forms part of the ribosomal stalk, playing a central role in the interaction of the ribosome with GTP-bound translation factors.</text>
</comment>
<comment type="subunit">
    <text evidence="6">Part of the ribosomal stalk of the 50S ribosomal subunit. The N-terminus interacts with L11 and the large rRNA to form the base of the stalk. The C-terminus forms an elongated spine to which L12 dimers bind in a sequential fashion forming a multimeric L10(L12)X complex.</text>
</comment>
<evidence type="ECO:0000256" key="5">
    <source>
        <dbReference type="ARBA" id="ARBA00035202"/>
    </source>
</evidence>
<evidence type="ECO:0000256" key="6">
    <source>
        <dbReference type="HAMAP-Rule" id="MF_00362"/>
    </source>
</evidence>
<dbReference type="Pfam" id="PF00466">
    <property type="entry name" value="Ribosomal_L10"/>
    <property type="match status" value="1"/>
</dbReference>
<dbReference type="Gene3D" id="3.30.70.1730">
    <property type="match status" value="1"/>
</dbReference>
<sequence length="177" mass="19426">MLYFLKIDAKKEIVKDLKERFAKSEVVILTDYKGLDVTQINALRKKLFEGEVEYQVVKKTLLARASQETDAALIEDSFKGPCAVAIGYGDPVVPAKLLMDFSKEFEALEVKVGVMGGKRLESDDIKALSSLPSREVLLGVLASALNAVPTSLARALNDVPQRFVNVLNALKEQKEAA</sequence>
<dbReference type="AlphaFoldDB" id="A0A484HI35"/>
<accession>A0A484HI35</accession>
<dbReference type="EMBL" id="CAACVI010000045">
    <property type="protein sequence ID" value="VEN74812.1"/>
    <property type="molecule type" value="Genomic_DNA"/>
</dbReference>
<dbReference type="CDD" id="cd05797">
    <property type="entry name" value="Ribosomal_L10"/>
    <property type="match status" value="1"/>
</dbReference>
<keyword evidence="4 6" id="KW-0687">Ribonucleoprotein</keyword>
<reference evidence="7" key="1">
    <citation type="submission" date="2019-01" db="EMBL/GenBank/DDBJ databases">
        <authorList>
            <consortium name="Genoscope - CEA"/>
            <person name="William W."/>
        </authorList>
    </citation>
    <scope>NUCLEOTIDE SEQUENCE</scope>
    <source>
        <strain evidence="7">CR-1</strain>
    </source>
</reference>
<dbReference type="GO" id="GO:0070180">
    <property type="term" value="F:large ribosomal subunit rRNA binding"/>
    <property type="evidence" value="ECO:0007669"/>
    <property type="project" value="UniProtKB-UniRule"/>
</dbReference>
<dbReference type="NCBIfam" id="NF000955">
    <property type="entry name" value="PRK00099.1-1"/>
    <property type="match status" value="1"/>
</dbReference>